<dbReference type="eggNOG" id="KOG3785">
    <property type="taxonomic scope" value="Eukaryota"/>
</dbReference>
<evidence type="ECO:0000313" key="8">
    <source>
        <dbReference type="Proteomes" id="UP000006643"/>
    </source>
</evidence>
<feature type="region of interest" description="Disordered" evidence="6">
    <location>
        <begin position="1"/>
        <end position="20"/>
    </location>
</feature>
<proteinExistence type="inferred from homology"/>
<accession>D0NV62</accession>
<dbReference type="GO" id="GO:0035735">
    <property type="term" value="P:intraciliary transport involved in cilium assembly"/>
    <property type="evidence" value="ECO:0007669"/>
    <property type="project" value="TreeGrafter"/>
</dbReference>
<dbReference type="Proteomes" id="UP000006643">
    <property type="component" value="Unassembled WGS sequence"/>
</dbReference>
<reference evidence="8" key="1">
    <citation type="journal article" date="2009" name="Nature">
        <title>Genome sequence and analysis of the Irish potato famine pathogen Phytophthora infestans.</title>
        <authorList>
            <consortium name="The Broad Institute Genome Sequencing Platform"/>
            <person name="Haas B.J."/>
            <person name="Kamoun S."/>
            <person name="Zody M.C."/>
            <person name="Jiang R.H."/>
            <person name="Handsaker R.E."/>
            <person name="Cano L.M."/>
            <person name="Grabherr M."/>
            <person name="Kodira C.D."/>
            <person name="Raffaele S."/>
            <person name="Torto-Alalibo T."/>
            <person name="Bozkurt T.O."/>
            <person name="Ah-Fong A.M."/>
            <person name="Alvarado L."/>
            <person name="Anderson V.L."/>
            <person name="Armstrong M.R."/>
            <person name="Avrova A."/>
            <person name="Baxter L."/>
            <person name="Beynon J."/>
            <person name="Boevink P.C."/>
            <person name="Bollmann S.R."/>
            <person name="Bos J.I."/>
            <person name="Bulone V."/>
            <person name="Cai G."/>
            <person name="Cakir C."/>
            <person name="Carrington J.C."/>
            <person name="Chawner M."/>
            <person name="Conti L."/>
            <person name="Costanzo S."/>
            <person name="Ewan R."/>
            <person name="Fahlgren N."/>
            <person name="Fischbach M.A."/>
            <person name="Fugelstad J."/>
            <person name="Gilroy E.M."/>
            <person name="Gnerre S."/>
            <person name="Green P.J."/>
            <person name="Grenville-Briggs L.J."/>
            <person name="Griffith J."/>
            <person name="Grunwald N.J."/>
            <person name="Horn K."/>
            <person name="Horner N.R."/>
            <person name="Hu C.H."/>
            <person name="Huitema E."/>
            <person name="Jeong D.H."/>
            <person name="Jones A.M."/>
            <person name="Jones J.D."/>
            <person name="Jones R.W."/>
            <person name="Karlsson E.K."/>
            <person name="Kunjeti S.G."/>
            <person name="Lamour K."/>
            <person name="Liu Z."/>
            <person name="Ma L."/>
            <person name="Maclean D."/>
            <person name="Chibucos M.C."/>
            <person name="McDonald H."/>
            <person name="McWalters J."/>
            <person name="Meijer H.J."/>
            <person name="Morgan W."/>
            <person name="Morris P.F."/>
            <person name="Munro C.A."/>
            <person name="O'Neill K."/>
            <person name="Ospina-Giraldo M."/>
            <person name="Pinzon A."/>
            <person name="Pritchard L."/>
            <person name="Ramsahoye B."/>
            <person name="Ren Q."/>
            <person name="Restrepo S."/>
            <person name="Roy S."/>
            <person name="Sadanandom A."/>
            <person name="Savidor A."/>
            <person name="Schornack S."/>
            <person name="Schwartz D.C."/>
            <person name="Schumann U.D."/>
            <person name="Schwessinger B."/>
            <person name="Seyer L."/>
            <person name="Sharpe T."/>
            <person name="Silvar C."/>
            <person name="Song J."/>
            <person name="Studholme D.J."/>
            <person name="Sykes S."/>
            <person name="Thines M."/>
            <person name="van de Vondervoort P.J."/>
            <person name="Phuntumart V."/>
            <person name="Wawra S."/>
            <person name="Weide R."/>
            <person name="Win J."/>
            <person name="Young C."/>
            <person name="Zhou S."/>
            <person name="Fry W."/>
            <person name="Meyers B.C."/>
            <person name="van West P."/>
            <person name="Ristaino J."/>
            <person name="Govers F."/>
            <person name="Birch P.R."/>
            <person name="Whisson S.C."/>
            <person name="Judelson H.S."/>
            <person name="Nusbaum C."/>
        </authorList>
    </citation>
    <scope>NUCLEOTIDE SEQUENCE [LARGE SCALE GENOMIC DNA]</scope>
    <source>
        <strain evidence="8">T30-4</strain>
    </source>
</reference>
<dbReference type="KEGG" id="pif:PITG_17160"/>
<dbReference type="OrthoDB" id="95390at2759"/>
<evidence type="ECO:0000313" key="7">
    <source>
        <dbReference type="EMBL" id="EEY66534.1"/>
    </source>
</evidence>
<dbReference type="GO" id="GO:0120170">
    <property type="term" value="F:intraciliary transport particle B binding"/>
    <property type="evidence" value="ECO:0007669"/>
    <property type="project" value="TreeGrafter"/>
</dbReference>
<dbReference type="AlphaFoldDB" id="D0NV62"/>
<dbReference type="GO" id="GO:0030992">
    <property type="term" value="C:intraciliary transport particle B"/>
    <property type="evidence" value="ECO:0007669"/>
    <property type="project" value="TreeGrafter"/>
</dbReference>
<dbReference type="PANTHER" id="PTHR14781">
    <property type="entry name" value="INTRAFLAGELLAR TRANSPORT PROTEIN 56"/>
    <property type="match status" value="1"/>
</dbReference>
<keyword evidence="8" id="KW-1185">Reference proteome</keyword>
<dbReference type="GeneID" id="9466640"/>
<dbReference type="GO" id="GO:0035720">
    <property type="term" value="P:intraciliary anterograde transport"/>
    <property type="evidence" value="ECO:0007669"/>
    <property type="project" value="TreeGrafter"/>
</dbReference>
<dbReference type="InterPro" id="IPR011990">
    <property type="entry name" value="TPR-like_helical_dom_sf"/>
</dbReference>
<dbReference type="STRING" id="403677.D0NV62"/>
<dbReference type="HOGENOM" id="CLU_036306_2_0_1"/>
<dbReference type="VEuPathDB" id="FungiDB:PITG_17160"/>
<dbReference type="OMA" id="NIMAFRD"/>
<sequence length="611" mass="68879">MFVARQTASGDRTSHRTRTKPSQDAVFELNTYLDTRDFVGALTLLRVLGRQISEQASAQNVKDLASWRLNTWWEAYCHFHSGNFGAALSHFEQLIEAGEATATDLKSWRLSRACCLFYLQNFEDAEHTALSSSRSALCNRLLFLLAHKRQHSEQTLLDRYQQLSRDSVEDQLAIAAASFTQNNFQEAAEIYKRLLASSKGSQEGGSALHVYLALCYFRLGYDDVALELLAVYLVGHPDSFFATNIKASCNYRLFNAREAKLILDDYVKRFPNHPSAQEALALTVSSTRSESSITDVMQHNLAIFRVSDRDTNGTENQGIAAEGILSSLVGHLDEAQLNLVLLHLKRREYHKAFALMEDIEPQTTAERAIKGVLHAVIGEQTHSKEHIFLAEKYFHVAGSSSDDCDTIPGRQCMASYFILRREFSDANVYLSSIATYLSTDDAFNWNYGVALAATGAYREAEEVLLRVQNPKLRTQLVFCGWLSRCYIHVDRAAQAWEIYLKTENSQIAFALLKLIANDCYKTQQFYYSAKAFDVLERLDPDPKYWEGKRGACLGFFRQVATGQEDLSGGTLTHRCDEILKRLGSSKNVLEATKLVAVIQKWTLSFLSIGNF</sequence>
<dbReference type="SUPFAM" id="SSF48452">
    <property type="entry name" value="TPR-like"/>
    <property type="match status" value="2"/>
</dbReference>
<gene>
    <name evidence="7" type="ORF">PITG_17160</name>
</gene>
<evidence type="ECO:0000256" key="1">
    <source>
        <dbReference type="ARBA" id="ARBA00004138"/>
    </source>
</evidence>
<dbReference type="GO" id="GO:0097546">
    <property type="term" value="C:ciliary base"/>
    <property type="evidence" value="ECO:0007669"/>
    <property type="project" value="TreeGrafter"/>
</dbReference>
<evidence type="ECO:0000256" key="3">
    <source>
        <dbReference type="ARBA" id="ARBA00022737"/>
    </source>
</evidence>
<dbReference type="Gene3D" id="1.25.40.10">
    <property type="entry name" value="Tetratricopeptide repeat domain"/>
    <property type="match status" value="1"/>
</dbReference>
<dbReference type="EMBL" id="DS028167">
    <property type="protein sequence ID" value="EEY66534.1"/>
    <property type="molecule type" value="Genomic_DNA"/>
</dbReference>
<evidence type="ECO:0008006" key="9">
    <source>
        <dbReference type="Google" id="ProtNLM"/>
    </source>
</evidence>
<evidence type="ECO:0000256" key="2">
    <source>
        <dbReference type="ARBA" id="ARBA00007834"/>
    </source>
</evidence>
<dbReference type="InParanoid" id="D0NV62"/>
<organism evidence="7 8">
    <name type="scientific">Phytophthora infestans (strain T30-4)</name>
    <name type="common">Potato late blight agent</name>
    <dbReference type="NCBI Taxonomy" id="403677"/>
    <lineage>
        <taxon>Eukaryota</taxon>
        <taxon>Sar</taxon>
        <taxon>Stramenopiles</taxon>
        <taxon>Oomycota</taxon>
        <taxon>Peronosporomycetes</taxon>
        <taxon>Peronosporales</taxon>
        <taxon>Peronosporaceae</taxon>
        <taxon>Phytophthora</taxon>
    </lineage>
</organism>
<keyword evidence="3" id="KW-0677">Repeat</keyword>
<dbReference type="PANTHER" id="PTHR14781:SF0">
    <property type="entry name" value="INTRAFLAGELLAR TRANSPORT PROTEIN 56"/>
    <property type="match status" value="1"/>
</dbReference>
<evidence type="ECO:0000256" key="5">
    <source>
        <dbReference type="ARBA" id="ARBA00023273"/>
    </source>
</evidence>
<dbReference type="InterPro" id="IPR030511">
    <property type="entry name" value="TTC26"/>
</dbReference>
<keyword evidence="5" id="KW-0966">Cell projection</keyword>
<evidence type="ECO:0000256" key="4">
    <source>
        <dbReference type="ARBA" id="ARBA00022803"/>
    </source>
</evidence>
<evidence type="ECO:0000256" key="6">
    <source>
        <dbReference type="SAM" id="MobiDB-lite"/>
    </source>
</evidence>
<comment type="subcellular location">
    <subcellularLocation>
        <location evidence="1">Cell projection</location>
        <location evidence="1">Cilium</location>
    </subcellularLocation>
</comment>
<dbReference type="RefSeq" id="XP_002897053.1">
    <property type="nucleotide sequence ID" value="XM_002897007.1"/>
</dbReference>
<protein>
    <recommendedName>
        <fullName evidence="9">Intraflagellar transport protein 56</fullName>
    </recommendedName>
</protein>
<comment type="similarity">
    <text evidence="2">Belongs to the IFT56 family.</text>
</comment>
<dbReference type="Pfam" id="PF13432">
    <property type="entry name" value="TPR_16"/>
    <property type="match status" value="1"/>
</dbReference>
<feature type="compositionally biased region" description="Polar residues" evidence="6">
    <location>
        <begin position="1"/>
        <end position="11"/>
    </location>
</feature>
<dbReference type="GO" id="GO:0036064">
    <property type="term" value="C:ciliary basal body"/>
    <property type="evidence" value="ECO:0007669"/>
    <property type="project" value="TreeGrafter"/>
</dbReference>
<keyword evidence="4" id="KW-0802">TPR repeat</keyword>
<name>D0NV62_PHYIT</name>